<dbReference type="EMBL" id="CP002902">
    <property type="protein sequence ID" value="AEJ44336.1"/>
    <property type="molecule type" value="Genomic_DNA"/>
</dbReference>
<protein>
    <recommendedName>
        <fullName evidence="1">IrrE N-terminal-like domain-containing protein</fullName>
    </recommendedName>
</protein>
<dbReference type="AlphaFoldDB" id="F8IGY2"/>
<name>F8IGY2_ALIAT</name>
<proteinExistence type="predicted"/>
<dbReference type="InterPro" id="IPR010359">
    <property type="entry name" value="IrrE_HExxH"/>
</dbReference>
<dbReference type="Gene3D" id="1.10.10.2910">
    <property type="match status" value="1"/>
</dbReference>
<dbReference type="eggNOG" id="COG2856">
    <property type="taxonomic scope" value="Bacteria"/>
</dbReference>
<dbReference type="InterPro" id="IPR052345">
    <property type="entry name" value="Rad_response_metalloprotease"/>
</dbReference>
<dbReference type="KEGG" id="aad:TC41_2437"/>
<evidence type="ECO:0000313" key="3">
    <source>
        <dbReference type="Proteomes" id="UP000000292"/>
    </source>
</evidence>
<dbReference type="PANTHER" id="PTHR43236">
    <property type="entry name" value="ANTITOXIN HIGA1"/>
    <property type="match status" value="1"/>
</dbReference>
<dbReference type="Pfam" id="PF06114">
    <property type="entry name" value="Peptidase_M78"/>
    <property type="match status" value="1"/>
</dbReference>
<reference evidence="2 3" key="1">
    <citation type="journal article" date="2011" name="J. Bacteriol.">
        <title>Complete Genome Sequence of Alicyclobacillus acidocaldarius Strain Tc-4-1.</title>
        <authorList>
            <person name="Chen Y."/>
            <person name="He Y."/>
            <person name="Zhang B."/>
            <person name="Yang J."/>
            <person name="Li W."/>
            <person name="Dong Z."/>
            <person name="Hu S."/>
        </authorList>
    </citation>
    <scope>NUCLEOTIDE SEQUENCE [LARGE SCALE GENOMIC DNA]</scope>
    <source>
        <strain evidence="2 3">Tc-4-1</strain>
    </source>
</reference>
<feature type="domain" description="IrrE N-terminal-like" evidence="1">
    <location>
        <begin position="70"/>
        <end position="177"/>
    </location>
</feature>
<organism evidence="2 3">
    <name type="scientific">Alicyclobacillus acidocaldarius (strain Tc-4-1)</name>
    <name type="common">Bacillus acidocaldarius</name>
    <dbReference type="NCBI Taxonomy" id="1048834"/>
    <lineage>
        <taxon>Bacteria</taxon>
        <taxon>Bacillati</taxon>
        <taxon>Bacillota</taxon>
        <taxon>Bacilli</taxon>
        <taxon>Bacillales</taxon>
        <taxon>Alicyclobacillaceae</taxon>
        <taxon>Alicyclobacillus</taxon>
    </lineage>
</organism>
<evidence type="ECO:0000259" key="1">
    <source>
        <dbReference type="Pfam" id="PF06114"/>
    </source>
</evidence>
<evidence type="ECO:0000313" key="2">
    <source>
        <dbReference type="EMBL" id="AEJ44336.1"/>
    </source>
</evidence>
<reference evidence="3" key="2">
    <citation type="submission" date="2011-06" db="EMBL/GenBank/DDBJ databases">
        <title>The complete genome sequence of Alicyclobacillus acidocaldarius sp. Tc-4-1.</title>
        <authorList>
            <person name="Chen Y."/>
            <person name="He Y."/>
            <person name="Dong Z."/>
            <person name="Hu S."/>
        </authorList>
    </citation>
    <scope>NUCLEOTIDE SEQUENCE [LARGE SCALE GENOMIC DNA]</scope>
    <source>
        <strain evidence="3">Tc-4-1</strain>
    </source>
</reference>
<sequence length="261" mass="30217">MVPPSYRLERKPGALNSWIKAQIQDIADRTRSVLGLEGYVGQLIFQMLEDWHIHVLAWKLDHSFDGFSAYSERRGAFIIINDDRSISEERKIFSAAHELGHLLFHRDQYRGEGVVYAKSRGNLDERIANQFASYFLIPRNRLDECKIVIKRSRNKLRDVIQLKHEFGVSVQALLYALHDEGVLNGPEYGYLRKELEKRYGVQEPHPMPYVEKNRRVMRMLQQLHAEEGVSASKVAAVLGISHDEAARLLAEWEREDDGSEF</sequence>
<dbReference type="Proteomes" id="UP000000292">
    <property type="component" value="Chromosome"/>
</dbReference>
<gene>
    <name evidence="2" type="ordered locus">TC41_2437</name>
</gene>
<dbReference type="HOGENOM" id="CLU_053651_2_0_9"/>
<dbReference type="PANTHER" id="PTHR43236:SF1">
    <property type="entry name" value="BLL7220 PROTEIN"/>
    <property type="match status" value="1"/>
</dbReference>
<accession>F8IGY2</accession>